<dbReference type="Proteomes" id="UP001054945">
    <property type="component" value="Unassembled WGS sequence"/>
</dbReference>
<comment type="caution">
    <text evidence="1">The sequence shown here is derived from an EMBL/GenBank/DDBJ whole genome shotgun (WGS) entry which is preliminary data.</text>
</comment>
<gene>
    <name evidence="1" type="ORF">CEXT_272691</name>
</gene>
<evidence type="ECO:0000313" key="2">
    <source>
        <dbReference type="Proteomes" id="UP001054945"/>
    </source>
</evidence>
<organism evidence="1 2">
    <name type="scientific">Caerostris extrusa</name>
    <name type="common">Bark spider</name>
    <name type="synonym">Caerostris bankana</name>
    <dbReference type="NCBI Taxonomy" id="172846"/>
    <lineage>
        <taxon>Eukaryota</taxon>
        <taxon>Metazoa</taxon>
        <taxon>Ecdysozoa</taxon>
        <taxon>Arthropoda</taxon>
        <taxon>Chelicerata</taxon>
        <taxon>Arachnida</taxon>
        <taxon>Araneae</taxon>
        <taxon>Araneomorphae</taxon>
        <taxon>Entelegynae</taxon>
        <taxon>Araneoidea</taxon>
        <taxon>Araneidae</taxon>
        <taxon>Caerostris</taxon>
    </lineage>
</organism>
<dbReference type="EMBL" id="BPLR01011991">
    <property type="protein sequence ID" value="GIY50525.1"/>
    <property type="molecule type" value="Genomic_DNA"/>
</dbReference>
<proteinExistence type="predicted"/>
<name>A0AAV4TZ65_CAEEX</name>
<accession>A0AAV4TZ65</accession>
<sequence>MAFSPKRLISQQPKPEVSTANNLGLNVRKVGSNIAEYRESSGTENQFGILYTTSSQLLLGLNNATFKSISFPRITNFSNVRINERNWSTFTNNQTKLCNRQIVATVEKLKVIRTNLYLNEEPSASIEQIVKNWKIKNRNENDQI</sequence>
<keyword evidence="2" id="KW-1185">Reference proteome</keyword>
<dbReference type="AlphaFoldDB" id="A0AAV4TZ65"/>
<reference evidence="1 2" key="1">
    <citation type="submission" date="2021-06" db="EMBL/GenBank/DDBJ databases">
        <title>Caerostris extrusa draft genome.</title>
        <authorList>
            <person name="Kono N."/>
            <person name="Arakawa K."/>
        </authorList>
    </citation>
    <scope>NUCLEOTIDE SEQUENCE [LARGE SCALE GENOMIC DNA]</scope>
</reference>
<evidence type="ECO:0000313" key="1">
    <source>
        <dbReference type="EMBL" id="GIY50525.1"/>
    </source>
</evidence>
<protein>
    <submittedName>
        <fullName evidence="1">Uncharacterized protein</fullName>
    </submittedName>
</protein>